<protein>
    <recommendedName>
        <fullName evidence="4">Secreted protein</fullName>
    </recommendedName>
</protein>
<proteinExistence type="predicted"/>
<name>A0A3B0N271_9RHOB</name>
<feature type="chain" id="PRO_5017263122" description="Secreted protein" evidence="1">
    <location>
        <begin position="20"/>
        <end position="131"/>
    </location>
</feature>
<evidence type="ECO:0000256" key="1">
    <source>
        <dbReference type="SAM" id="SignalP"/>
    </source>
</evidence>
<dbReference type="Proteomes" id="UP000272908">
    <property type="component" value="Unassembled WGS sequence"/>
</dbReference>
<evidence type="ECO:0008006" key="4">
    <source>
        <dbReference type="Google" id="ProtNLM"/>
    </source>
</evidence>
<reference evidence="3" key="1">
    <citation type="submission" date="2018-08" db="EMBL/GenBank/DDBJ databases">
        <authorList>
            <person name="Rodrigo-Torres L."/>
            <person name="Arahal R. D."/>
            <person name="Lucena T."/>
        </authorList>
    </citation>
    <scope>NUCLEOTIDE SEQUENCE [LARGE SCALE GENOMIC DNA]</scope>
    <source>
        <strain evidence="3">CECT 7235</strain>
    </source>
</reference>
<evidence type="ECO:0000313" key="2">
    <source>
        <dbReference type="EMBL" id="SUZ34126.1"/>
    </source>
</evidence>
<accession>A0A3B0N271</accession>
<organism evidence="2 3">
    <name type="scientific">Roseinatronobacter ekhonensis</name>
    <dbReference type="NCBI Taxonomy" id="254356"/>
    <lineage>
        <taxon>Bacteria</taxon>
        <taxon>Pseudomonadati</taxon>
        <taxon>Pseudomonadota</taxon>
        <taxon>Alphaproteobacteria</taxon>
        <taxon>Rhodobacterales</taxon>
        <taxon>Paracoccaceae</taxon>
        <taxon>Roseinatronobacter</taxon>
    </lineage>
</organism>
<gene>
    <name evidence="2" type="ORF">ROE7235_03908</name>
</gene>
<feature type="signal peptide" evidence="1">
    <location>
        <begin position="1"/>
        <end position="19"/>
    </location>
</feature>
<keyword evidence="1" id="KW-0732">Signal</keyword>
<dbReference type="AlphaFoldDB" id="A0A3B0N271"/>
<keyword evidence="3" id="KW-1185">Reference proteome</keyword>
<evidence type="ECO:0000313" key="3">
    <source>
        <dbReference type="Proteomes" id="UP000272908"/>
    </source>
</evidence>
<dbReference type="EMBL" id="UIHC01000154">
    <property type="protein sequence ID" value="SUZ34126.1"/>
    <property type="molecule type" value="Genomic_DNA"/>
</dbReference>
<sequence length="131" mass="13189">MPGMAVMVWLVFSPATARASIPCAASSAEYRVSAPKASACASSAACSSTVALDLAATLSIWASNSMAGRIAVYNAKPTPAVARADPRSAAVFCCATSRMAVPCAICAAPNRSTRSAAPWIFCMAARAGAVA</sequence>